<dbReference type="Proteomes" id="UP000280344">
    <property type="component" value="Chromosome"/>
</dbReference>
<keyword evidence="3" id="KW-1185">Reference proteome</keyword>
<dbReference type="EMBL" id="CP034593">
    <property type="protein sequence ID" value="AZQ78234.1"/>
    <property type="molecule type" value="Genomic_DNA"/>
</dbReference>
<dbReference type="Gene3D" id="2.40.320.10">
    <property type="entry name" value="Hypothetical Protein Pfu-838710-001"/>
    <property type="match status" value="1"/>
</dbReference>
<sequence>MMDLDPIEQIFEFERKFFVSALPDVVEHAHHNLIIQGYVFAEDGYGIRVRVTAPDMTVDFSDFNPDTDRFGAYERKVLEGVVGKLSGAWITVKSPPVSGQRYELDQQLDSAVAVSILQRSQRIVIKNRHSIWLGEDGWEIDEFGGQNHGLILAECERTGPVVDLEIPDFCETEVSSDLRFTNDNLSKHPWIGWESSYLAELATKGPFFEDFES</sequence>
<accession>A0A3S9Q0X3</accession>
<name>A0A3S9Q0X3_9ACTO</name>
<evidence type="ECO:0000313" key="2">
    <source>
        <dbReference type="EMBL" id="AZQ78234.1"/>
    </source>
</evidence>
<organism evidence="2 3">
    <name type="scientific">Flaviflexus ciconiae</name>
    <dbReference type="NCBI Taxonomy" id="2496867"/>
    <lineage>
        <taxon>Bacteria</taxon>
        <taxon>Bacillati</taxon>
        <taxon>Actinomycetota</taxon>
        <taxon>Actinomycetes</taxon>
        <taxon>Actinomycetales</taxon>
        <taxon>Actinomycetaceae</taxon>
        <taxon>Flaviflexus</taxon>
    </lineage>
</organism>
<feature type="domain" description="CYTH" evidence="1">
    <location>
        <begin position="10"/>
        <end position="187"/>
    </location>
</feature>
<dbReference type="PANTHER" id="PTHR40114:SF1">
    <property type="entry name" value="SLR0698 PROTEIN"/>
    <property type="match status" value="1"/>
</dbReference>
<dbReference type="InterPro" id="IPR023577">
    <property type="entry name" value="CYTH_domain"/>
</dbReference>
<dbReference type="KEGG" id="flh:EJ997_09695"/>
<dbReference type="OrthoDB" id="9805588at2"/>
<dbReference type="AlphaFoldDB" id="A0A3S9Q0X3"/>
<dbReference type="InterPro" id="IPR033469">
    <property type="entry name" value="CYTH-like_dom_sf"/>
</dbReference>
<dbReference type="PANTHER" id="PTHR40114">
    <property type="entry name" value="SLR0698 PROTEIN"/>
    <property type="match status" value="1"/>
</dbReference>
<proteinExistence type="predicted"/>
<protein>
    <submittedName>
        <fullName evidence="2">Adenylate cyclase</fullName>
    </submittedName>
</protein>
<evidence type="ECO:0000259" key="1">
    <source>
        <dbReference type="SMART" id="SM01118"/>
    </source>
</evidence>
<dbReference type="InterPro" id="IPR012042">
    <property type="entry name" value="NeuTTM/CthTTM-like"/>
</dbReference>
<evidence type="ECO:0000313" key="3">
    <source>
        <dbReference type="Proteomes" id="UP000280344"/>
    </source>
</evidence>
<dbReference type="SUPFAM" id="SSF55154">
    <property type="entry name" value="CYTH-like phosphatases"/>
    <property type="match status" value="1"/>
</dbReference>
<gene>
    <name evidence="2" type="ORF">EJ997_09695</name>
</gene>
<dbReference type="SMART" id="SM01118">
    <property type="entry name" value="CYTH"/>
    <property type="match status" value="1"/>
</dbReference>
<reference evidence="2 3" key="1">
    <citation type="submission" date="2018-12" db="EMBL/GenBank/DDBJ databases">
        <title>Complete genome sequence of Flaviflexus sp. H23T48.</title>
        <authorList>
            <person name="Bae J.-W."/>
            <person name="Lee J.-Y."/>
        </authorList>
    </citation>
    <scope>NUCLEOTIDE SEQUENCE [LARGE SCALE GENOMIC DNA]</scope>
    <source>
        <strain evidence="2 3">H23T48</strain>
    </source>
</reference>